<feature type="region of interest" description="Disordered" evidence="13">
    <location>
        <begin position="718"/>
        <end position="765"/>
    </location>
</feature>
<comment type="caution">
    <text evidence="15">The sequence shown here is derived from an EMBL/GenBank/DDBJ whole genome shotgun (WGS) entry which is preliminary data.</text>
</comment>
<gene>
    <name evidence="15" type="ORF">PRZ48_011688</name>
</gene>
<keyword evidence="7" id="KW-0067">ATP-binding</keyword>
<feature type="region of interest" description="Disordered" evidence="13">
    <location>
        <begin position="440"/>
        <end position="465"/>
    </location>
</feature>
<keyword evidence="4" id="KW-0158">Chromosome</keyword>
<dbReference type="PANTHER" id="PTHR19306:SF6">
    <property type="entry name" value="STRUCTURAL MAINTENANCE OF CHROMOSOMES PROTEIN 6"/>
    <property type="match status" value="1"/>
</dbReference>
<evidence type="ECO:0000256" key="6">
    <source>
        <dbReference type="ARBA" id="ARBA00022763"/>
    </source>
</evidence>
<feature type="coiled-coil region" evidence="12">
    <location>
        <begin position="358"/>
        <end position="413"/>
    </location>
</feature>
<evidence type="ECO:0000256" key="3">
    <source>
        <dbReference type="ARBA" id="ARBA00006793"/>
    </source>
</evidence>
<accession>A0ABR0E719</accession>
<evidence type="ECO:0000256" key="11">
    <source>
        <dbReference type="ARBA" id="ARBA00023242"/>
    </source>
</evidence>
<evidence type="ECO:0000256" key="2">
    <source>
        <dbReference type="ARBA" id="ARBA00004286"/>
    </source>
</evidence>
<evidence type="ECO:0000256" key="9">
    <source>
        <dbReference type="ARBA" id="ARBA00023172"/>
    </source>
</evidence>
<dbReference type="Pfam" id="PF13476">
    <property type="entry name" value="AAA_23"/>
    <property type="match status" value="1"/>
</dbReference>
<comment type="subcellular location">
    <subcellularLocation>
        <location evidence="2">Chromosome</location>
    </subcellularLocation>
    <subcellularLocation>
        <location evidence="1">Nucleus</location>
    </subcellularLocation>
</comment>
<keyword evidence="16" id="KW-1185">Reference proteome</keyword>
<sequence>MAQGKRTREDDDVDGDTEVEIESASSSFRQNVNNKRTKLALARERGGSVVSDDDDYAVDEYTGYDDLLEDEANSPMQDADLQSSLHISDDSDMDSSVDEIAATQLVEKQLRELKDNIASDEGIIEEITARNFMCHANLRIRLGPLINFIIGHNGSGKSAVLTALTMCLGGKANQTNRGANLKSMIKTGQETATLGVKIKNQGENAYKPDLYGDSITVERHFSRSGTSGFKIKNDQNKIVTHRRADLDDILDYFSLQLDNPINVLTQDMARSFLSNSSAADKYKFFLKGTQLETLDADYKLFELQLDNMNEKLRARDGDIELLAAKEKEALQRKKRADRGLALQDKLKAVQRQCAWLQVQQQEETLQSYEDEVEAVKESVQTRTEEAEDVSAAFEGHEQAVQAAQRKIEELQTHIGPAKERRDAAKEKFDNNKDELLKMTNDERKINSSLKSNKKEQNRLEKDIKDEQERLSGVHGDAHTKRLEEFDELKVAAEDAKQAHAEHVARWPDLESSRKDLVKQNEAAKAASATATQQARAIDDRLQKLQQSEGPWHAPYHPNMQRLVAEINRETRWRAKPVGPMGTKVHLNKPEWGSIIEKTCGGLLDGFAVTCKDDEEFLSAIARRVGMEHVQVFIANPRPIDTTGNEPEEGVDTILRVLKIDDDLVRNILIVNSSIEQVVLIADSRQARDYIGQDPRPANVRVSIGFGSQRGSGIRYERTRTGAQKSSPIHPWKGSTRMRTNREQQLAHEKRNLDDAKEEAGKAEENARAVLSELTKAKQALERHRREEQRLKTKMQEDEDAVEGKQAEIDSNRPEDGKLQELERLLEETKANLQNDKDQYRDTVQEKEKFAGLGAELKRNLGAVEEELNHATGRVETAEQQLKDVEEARVAALMEKNEALERVKTAENHVTRLEKKRDEQKAKVEEWTQLAEQVASRIAVEPGVTMEALEERMATFKRLQREEEARAGGSREELAVLHGAAHDAWMNAKKERDDLVKVAKMLQDTLKLRQFRWQQFKRLISARARITFQYLLSERRYRGRVLLSHDDKTLDISVEPDITKLSDSGRQAKTLSGGEKSFSTICLLLSIWEAMGSPIRCLDEFDVFMDSVNRAQSMQMMIQTARRSVGRQFILITPQSMNNVTLGDDVKIHK</sequence>
<feature type="compositionally biased region" description="Polar residues" evidence="13">
    <location>
        <begin position="23"/>
        <end position="34"/>
    </location>
</feature>
<keyword evidence="6" id="KW-0227">DNA damage</keyword>
<feature type="domain" description="Rad50/SbcC-type AAA" evidence="14">
    <location>
        <begin position="127"/>
        <end position="373"/>
    </location>
</feature>
<keyword evidence="8 12" id="KW-0175">Coiled coil</keyword>
<evidence type="ECO:0000313" key="15">
    <source>
        <dbReference type="EMBL" id="KAK4497238.1"/>
    </source>
</evidence>
<protein>
    <recommendedName>
        <fullName evidence="14">Rad50/SbcC-type AAA domain-containing protein</fullName>
    </recommendedName>
</protein>
<dbReference type="SUPFAM" id="SSF52540">
    <property type="entry name" value="P-loop containing nucleoside triphosphate hydrolases"/>
    <property type="match status" value="1"/>
</dbReference>
<comment type="similarity">
    <text evidence="3">Belongs to the SMC family. SMC6 subfamily.</text>
</comment>
<dbReference type="InterPro" id="IPR038729">
    <property type="entry name" value="Rad50/SbcC_AAA"/>
</dbReference>
<dbReference type="Proteomes" id="UP001305779">
    <property type="component" value="Unassembled WGS sequence"/>
</dbReference>
<evidence type="ECO:0000256" key="13">
    <source>
        <dbReference type="SAM" id="MobiDB-lite"/>
    </source>
</evidence>
<dbReference type="EMBL" id="JAXOVC010000009">
    <property type="protein sequence ID" value="KAK4497238.1"/>
    <property type="molecule type" value="Genomic_DNA"/>
</dbReference>
<evidence type="ECO:0000313" key="16">
    <source>
        <dbReference type="Proteomes" id="UP001305779"/>
    </source>
</evidence>
<proteinExistence type="inferred from homology"/>
<evidence type="ECO:0000256" key="7">
    <source>
        <dbReference type="ARBA" id="ARBA00022840"/>
    </source>
</evidence>
<feature type="compositionally biased region" description="Basic and acidic residues" evidence="13">
    <location>
        <begin position="452"/>
        <end position="465"/>
    </location>
</feature>
<feature type="region of interest" description="Disordered" evidence="13">
    <location>
        <begin position="778"/>
        <end position="816"/>
    </location>
</feature>
<dbReference type="Gene3D" id="3.40.50.300">
    <property type="entry name" value="P-loop containing nucleotide triphosphate hydrolases"/>
    <property type="match status" value="2"/>
</dbReference>
<feature type="region of interest" description="Disordered" evidence="13">
    <location>
        <begin position="1"/>
        <end position="34"/>
    </location>
</feature>
<evidence type="ECO:0000256" key="1">
    <source>
        <dbReference type="ARBA" id="ARBA00004123"/>
    </source>
</evidence>
<feature type="compositionally biased region" description="Acidic residues" evidence="13">
    <location>
        <begin position="10"/>
        <end position="21"/>
    </location>
</feature>
<keyword evidence="10" id="KW-0234">DNA repair</keyword>
<evidence type="ECO:0000259" key="14">
    <source>
        <dbReference type="Pfam" id="PF13476"/>
    </source>
</evidence>
<keyword evidence="9" id="KW-0233">DNA recombination</keyword>
<evidence type="ECO:0000256" key="12">
    <source>
        <dbReference type="SAM" id="Coils"/>
    </source>
</evidence>
<evidence type="ECO:0000256" key="5">
    <source>
        <dbReference type="ARBA" id="ARBA00022741"/>
    </source>
</evidence>
<feature type="compositionally biased region" description="Basic and acidic residues" evidence="13">
    <location>
        <begin position="739"/>
        <end position="765"/>
    </location>
</feature>
<dbReference type="InterPro" id="IPR027417">
    <property type="entry name" value="P-loop_NTPase"/>
</dbReference>
<evidence type="ECO:0000256" key="4">
    <source>
        <dbReference type="ARBA" id="ARBA00022454"/>
    </source>
</evidence>
<name>A0ABR0E719_ZASCE</name>
<dbReference type="PANTHER" id="PTHR19306">
    <property type="entry name" value="STRUCTURAL MAINTENANCE OF CHROMOSOMES 5,6 SMC5, SMC6"/>
    <property type="match status" value="1"/>
</dbReference>
<keyword evidence="5" id="KW-0547">Nucleotide-binding</keyword>
<reference evidence="15 16" key="1">
    <citation type="journal article" date="2023" name="G3 (Bethesda)">
        <title>A chromosome-level genome assembly of Zasmidium syzygii isolated from banana leaves.</title>
        <authorList>
            <person name="van Westerhoven A.C."/>
            <person name="Mehrabi R."/>
            <person name="Talebi R."/>
            <person name="Steentjes M.B.F."/>
            <person name="Corcolon B."/>
            <person name="Chong P.A."/>
            <person name="Kema G.H.J."/>
            <person name="Seidl M.F."/>
        </authorList>
    </citation>
    <scope>NUCLEOTIDE SEQUENCE [LARGE SCALE GENOMIC DNA]</scope>
    <source>
        <strain evidence="15 16">P124</strain>
    </source>
</reference>
<evidence type="ECO:0000256" key="10">
    <source>
        <dbReference type="ARBA" id="ARBA00023204"/>
    </source>
</evidence>
<organism evidence="15 16">
    <name type="scientific">Zasmidium cellare</name>
    <name type="common">Wine cellar mold</name>
    <name type="synonym">Racodium cellare</name>
    <dbReference type="NCBI Taxonomy" id="395010"/>
    <lineage>
        <taxon>Eukaryota</taxon>
        <taxon>Fungi</taxon>
        <taxon>Dikarya</taxon>
        <taxon>Ascomycota</taxon>
        <taxon>Pezizomycotina</taxon>
        <taxon>Dothideomycetes</taxon>
        <taxon>Dothideomycetidae</taxon>
        <taxon>Mycosphaerellales</taxon>
        <taxon>Mycosphaerellaceae</taxon>
        <taxon>Zasmidium</taxon>
    </lineage>
</organism>
<keyword evidence="11" id="KW-0539">Nucleus</keyword>
<evidence type="ECO:0000256" key="8">
    <source>
        <dbReference type="ARBA" id="ARBA00023054"/>
    </source>
</evidence>